<protein>
    <submittedName>
        <fullName evidence="3">ATP-dependent DNA helicase PIF1</fullName>
    </submittedName>
</protein>
<dbReference type="InterPro" id="IPR046700">
    <property type="entry name" value="DUF6570"/>
</dbReference>
<keyword evidence="3" id="KW-0347">Helicase</keyword>
<feature type="domain" description="DUF6570" evidence="2">
    <location>
        <begin position="49"/>
        <end position="117"/>
    </location>
</feature>
<dbReference type="Proteomes" id="UP000824596">
    <property type="component" value="Unassembled WGS sequence"/>
</dbReference>
<dbReference type="InterPro" id="IPR025476">
    <property type="entry name" value="Helitron_helicase-like"/>
</dbReference>
<keyword evidence="3" id="KW-0547">Nucleotide-binding</keyword>
<evidence type="ECO:0000259" key="1">
    <source>
        <dbReference type="Pfam" id="PF14214"/>
    </source>
</evidence>
<dbReference type="GO" id="GO:0004386">
    <property type="term" value="F:helicase activity"/>
    <property type="evidence" value="ECO:0007669"/>
    <property type="project" value="UniProtKB-KW"/>
</dbReference>
<comment type="caution">
    <text evidence="3">The sequence shown here is derived from an EMBL/GenBank/DDBJ whole genome shotgun (WGS) entry which is preliminary data.</text>
</comment>
<dbReference type="OrthoDB" id="4921180at2759"/>
<evidence type="ECO:0000313" key="4">
    <source>
        <dbReference type="Proteomes" id="UP000824596"/>
    </source>
</evidence>
<dbReference type="Pfam" id="PF20209">
    <property type="entry name" value="DUF6570"/>
    <property type="match status" value="1"/>
</dbReference>
<keyword evidence="3" id="KW-0067">ATP-binding</keyword>
<dbReference type="AlphaFoldDB" id="A0A9P8MM72"/>
<accession>A0A9P8MM72</accession>
<reference evidence="3" key="1">
    <citation type="submission" date="2021-09" db="EMBL/GenBank/DDBJ databases">
        <title>A high-quality genome of the endoparasitic fungus Hirsutella rhossiliensis with a comparison of Hirsutella genomes reveals transposable elements contributing to genome size variation.</title>
        <authorList>
            <person name="Lin R."/>
            <person name="Jiao Y."/>
            <person name="Sun X."/>
            <person name="Ling J."/>
            <person name="Xie B."/>
            <person name="Cheng X."/>
        </authorList>
    </citation>
    <scope>NUCLEOTIDE SEQUENCE</scope>
    <source>
        <strain evidence="3">HR02</strain>
    </source>
</reference>
<dbReference type="GeneID" id="68360540"/>
<dbReference type="EMBL" id="JAIZPD010000020">
    <property type="protein sequence ID" value="KAH0957630.1"/>
    <property type="molecule type" value="Genomic_DNA"/>
</dbReference>
<evidence type="ECO:0000259" key="2">
    <source>
        <dbReference type="Pfam" id="PF20209"/>
    </source>
</evidence>
<keyword evidence="4" id="KW-1185">Reference proteome</keyword>
<dbReference type="Pfam" id="PF14214">
    <property type="entry name" value="Helitron_like_N"/>
    <property type="match status" value="1"/>
</dbReference>
<name>A0A9P8MM72_9HYPO</name>
<sequence>MAVFRAQDPAWTGDLDAWALTDCDRATLHYDGICSRCYRKDEKRGPDEPYFFSAENQLDFGPVPTRLPELTPTEEALIARVHVHVNIMLVRGQQYKYRGHVVHFLREVGLVRQFPRQFRVRRQAVMIWLDYLRHHHPGYRSIAIDDERLSQLPEDGNVVDAIPQSQVEAADVGPEEDQEAEPDLEDAAAVPDLLAKDTELDALWSILADGRADFVEPRLRSIEYKDYIEHAMRWHDGRFARHPTFRFVAFNTLMRSQARARSKFFVKQHDGTREPLTREQLIQALEHAEDPRAQALINSITRKRQDLEAHVRKDFLEFAEGLDKDNWVVSA</sequence>
<proteinExistence type="predicted"/>
<evidence type="ECO:0000313" key="3">
    <source>
        <dbReference type="EMBL" id="KAH0957630.1"/>
    </source>
</evidence>
<keyword evidence="3" id="KW-0378">Hydrolase</keyword>
<organism evidence="3 4">
    <name type="scientific">Hirsutella rhossiliensis</name>
    <dbReference type="NCBI Taxonomy" id="111463"/>
    <lineage>
        <taxon>Eukaryota</taxon>
        <taxon>Fungi</taxon>
        <taxon>Dikarya</taxon>
        <taxon>Ascomycota</taxon>
        <taxon>Pezizomycotina</taxon>
        <taxon>Sordariomycetes</taxon>
        <taxon>Hypocreomycetidae</taxon>
        <taxon>Hypocreales</taxon>
        <taxon>Ophiocordycipitaceae</taxon>
        <taxon>Hirsutella</taxon>
    </lineage>
</organism>
<feature type="domain" description="Helitron helicase-like" evidence="1">
    <location>
        <begin position="227"/>
        <end position="302"/>
    </location>
</feature>
<gene>
    <name evidence="3" type="ORF">HRG_11412</name>
</gene>
<dbReference type="RefSeq" id="XP_044715144.1">
    <property type="nucleotide sequence ID" value="XM_044869882.1"/>
</dbReference>